<dbReference type="GO" id="GO:0050661">
    <property type="term" value="F:NADP binding"/>
    <property type="evidence" value="ECO:0007669"/>
    <property type="project" value="InterPro"/>
</dbReference>
<keyword evidence="1" id="KW-0560">Oxidoreductase</keyword>
<proteinExistence type="predicted"/>
<keyword evidence="7" id="KW-1185">Reference proteome</keyword>
<dbReference type="Gene3D" id="3.40.50.720">
    <property type="entry name" value="NAD(P)-binding Rossmann-like Domain"/>
    <property type="match status" value="1"/>
</dbReference>
<dbReference type="PIRSF" id="PIRSF000103">
    <property type="entry name" value="HIBADH"/>
    <property type="match status" value="1"/>
</dbReference>
<dbReference type="InterPro" id="IPR015815">
    <property type="entry name" value="HIBADH-related"/>
</dbReference>
<gene>
    <name evidence="6" type="ORF">HMPREF9444_01996</name>
</gene>
<dbReference type="SUPFAM" id="SSF51735">
    <property type="entry name" value="NAD(P)-binding Rossmann-fold domains"/>
    <property type="match status" value="1"/>
</dbReference>
<sequence>MEVKTIGFIGTGVMGRSMAGHLIDAGFKLKVYNRTKEKASSLIDKGALWASSPKEAAENCDVVISIVGYPADVKEVWLGDNGAIQAMKPGAIGIDMTTSTPALAKELTKEGLKHGVAICDAPVTGGDVGARNAALTILFGGSAAAFCSLEPVFKAMGKTYVRFGESGSGQYAKICNQIAIAAGMMSVCEALITARKTGLDEELVLKTLSGGAAGSFSLSSYGPRILKGDFNPGFYVKHFVKDMKIAVEVAKENNLQLPGLELALKLYERLIEKGDGDLGTQALFKLYLN</sequence>
<dbReference type="HOGENOM" id="CLU_035117_1_0_6"/>
<dbReference type="Proteomes" id="UP000018458">
    <property type="component" value="Unassembled WGS sequence"/>
</dbReference>
<dbReference type="RefSeq" id="WP_009144141.1">
    <property type="nucleotide sequence ID" value="NZ_GL831067.1"/>
</dbReference>
<accession>E8LMK3</accession>
<dbReference type="OrthoDB" id="9786703at2"/>
<dbReference type="GO" id="GO:0016491">
    <property type="term" value="F:oxidoreductase activity"/>
    <property type="evidence" value="ECO:0007669"/>
    <property type="project" value="UniProtKB-KW"/>
</dbReference>
<evidence type="ECO:0000313" key="6">
    <source>
        <dbReference type="EMBL" id="EFY06239.1"/>
    </source>
</evidence>
<dbReference type="Pfam" id="PF14833">
    <property type="entry name" value="NAD_binding_11"/>
    <property type="match status" value="1"/>
</dbReference>
<evidence type="ECO:0000256" key="2">
    <source>
        <dbReference type="ARBA" id="ARBA00023027"/>
    </source>
</evidence>
<comment type="caution">
    <text evidence="6">The sequence shown here is derived from an EMBL/GenBank/DDBJ whole genome shotgun (WGS) entry which is preliminary data.</text>
</comment>
<evidence type="ECO:0000313" key="7">
    <source>
        <dbReference type="Proteomes" id="UP000018458"/>
    </source>
</evidence>
<protein>
    <submittedName>
        <fullName evidence="6">Phosphogluconate dehydrogenase (Decarboxylating), NAD binding domain protein</fullName>
    </submittedName>
</protein>
<evidence type="ECO:0000259" key="5">
    <source>
        <dbReference type="Pfam" id="PF14833"/>
    </source>
</evidence>
<dbReference type="AlphaFoldDB" id="E8LMK3"/>
<dbReference type="PANTHER" id="PTHR43060">
    <property type="entry name" value="3-HYDROXYISOBUTYRATE DEHYDROGENASE-LIKE 1, MITOCHONDRIAL-RELATED"/>
    <property type="match status" value="1"/>
</dbReference>
<dbReference type="InterPro" id="IPR006115">
    <property type="entry name" value="6PGDH_NADP-bd"/>
</dbReference>
<dbReference type="SUPFAM" id="SSF48179">
    <property type="entry name" value="6-phosphogluconate dehydrogenase C-terminal domain-like"/>
    <property type="match status" value="1"/>
</dbReference>
<feature type="domain" description="3-hydroxyisobutyrate dehydrogenase-like NAD-binding" evidence="5">
    <location>
        <begin position="167"/>
        <end position="287"/>
    </location>
</feature>
<reference evidence="6 7" key="1">
    <citation type="submission" date="2011-01" db="EMBL/GenBank/DDBJ databases">
        <authorList>
            <person name="Weinstock G."/>
            <person name="Sodergren E."/>
            <person name="Clifton S."/>
            <person name="Fulton L."/>
            <person name="Fulton B."/>
            <person name="Courtney L."/>
            <person name="Fronick C."/>
            <person name="Harrison M."/>
            <person name="Strong C."/>
            <person name="Farmer C."/>
            <person name="Delahaunty K."/>
            <person name="Markovic C."/>
            <person name="Hall O."/>
            <person name="Minx P."/>
            <person name="Tomlinson C."/>
            <person name="Mitreva M."/>
            <person name="Hou S."/>
            <person name="Chen J."/>
            <person name="Wollam A."/>
            <person name="Pepin K.H."/>
            <person name="Johnson M."/>
            <person name="Bhonagiri V."/>
            <person name="Zhang X."/>
            <person name="Suruliraj S."/>
            <person name="Warren W."/>
            <person name="Chinwalla A."/>
            <person name="Mardis E.R."/>
            <person name="Wilson R.K."/>
        </authorList>
    </citation>
    <scope>NUCLEOTIDE SEQUENCE [LARGE SCALE GENOMIC DNA]</scope>
    <source>
        <strain evidence="7">DSM 22608 / JCM 16073 / KCTC 15190 / YIT 12066</strain>
    </source>
</reference>
<evidence type="ECO:0000256" key="1">
    <source>
        <dbReference type="ARBA" id="ARBA00023002"/>
    </source>
</evidence>
<organism evidence="6 7">
    <name type="scientific">Succinatimonas hippei (strain DSM 22608 / JCM 16073 / KCTC 15190 / YIT 12066)</name>
    <dbReference type="NCBI Taxonomy" id="762983"/>
    <lineage>
        <taxon>Bacteria</taxon>
        <taxon>Pseudomonadati</taxon>
        <taxon>Pseudomonadota</taxon>
        <taxon>Gammaproteobacteria</taxon>
        <taxon>Aeromonadales</taxon>
        <taxon>Succinivibrionaceae</taxon>
        <taxon>Succinatimonas</taxon>
    </lineage>
</organism>
<keyword evidence="2" id="KW-0520">NAD</keyword>
<dbReference type="Pfam" id="PF03446">
    <property type="entry name" value="NAD_binding_2"/>
    <property type="match status" value="1"/>
</dbReference>
<dbReference type="PANTHER" id="PTHR43060:SF15">
    <property type="entry name" value="3-HYDROXYISOBUTYRATE DEHYDROGENASE-LIKE 1, MITOCHONDRIAL-RELATED"/>
    <property type="match status" value="1"/>
</dbReference>
<dbReference type="GO" id="GO:0051287">
    <property type="term" value="F:NAD binding"/>
    <property type="evidence" value="ECO:0007669"/>
    <property type="project" value="InterPro"/>
</dbReference>
<dbReference type="InterPro" id="IPR029154">
    <property type="entry name" value="HIBADH-like_NADP-bd"/>
</dbReference>
<dbReference type="eggNOG" id="COG2084">
    <property type="taxonomic scope" value="Bacteria"/>
</dbReference>
<feature type="active site" evidence="3">
    <location>
        <position position="173"/>
    </location>
</feature>
<dbReference type="STRING" id="762983.HMPREF9444_01996"/>
<name>E8LMK3_SUCHY</name>
<dbReference type="EMBL" id="AEVO01000142">
    <property type="protein sequence ID" value="EFY06239.1"/>
    <property type="molecule type" value="Genomic_DNA"/>
</dbReference>
<dbReference type="InterPro" id="IPR013328">
    <property type="entry name" value="6PGD_dom2"/>
</dbReference>
<feature type="domain" description="6-phosphogluconate dehydrogenase NADP-binding" evidence="4">
    <location>
        <begin position="5"/>
        <end position="161"/>
    </location>
</feature>
<evidence type="ECO:0000256" key="3">
    <source>
        <dbReference type="PIRSR" id="PIRSR000103-1"/>
    </source>
</evidence>
<dbReference type="Gene3D" id="1.10.1040.10">
    <property type="entry name" value="N-(1-d-carboxylethyl)-l-norvaline Dehydrogenase, domain 2"/>
    <property type="match status" value="1"/>
</dbReference>
<evidence type="ECO:0000259" key="4">
    <source>
        <dbReference type="Pfam" id="PF03446"/>
    </source>
</evidence>
<dbReference type="InterPro" id="IPR008927">
    <property type="entry name" value="6-PGluconate_DH-like_C_sf"/>
</dbReference>
<dbReference type="InterPro" id="IPR036291">
    <property type="entry name" value="NAD(P)-bd_dom_sf"/>
</dbReference>